<evidence type="ECO:0000256" key="2">
    <source>
        <dbReference type="ARBA" id="ARBA00006678"/>
    </source>
</evidence>
<name>N6TZV0_DENPD</name>
<protein>
    <submittedName>
        <fullName evidence="6">Uncharacterized protein</fullName>
    </submittedName>
</protein>
<keyword evidence="3" id="KW-0698">rRNA processing</keyword>
<dbReference type="GO" id="GO:0003723">
    <property type="term" value="F:RNA binding"/>
    <property type="evidence" value="ECO:0007669"/>
    <property type="project" value="TreeGrafter"/>
</dbReference>
<dbReference type="AlphaFoldDB" id="N6TZV0"/>
<feature type="non-terminal residue" evidence="6">
    <location>
        <position position="1"/>
    </location>
</feature>
<dbReference type="Gene3D" id="3.30.230.70">
    <property type="entry name" value="GHMP Kinase, N-terminal domain"/>
    <property type="match status" value="1"/>
</dbReference>
<comment type="subcellular location">
    <subcellularLocation>
        <location evidence="1">Nucleus</location>
    </subcellularLocation>
</comment>
<keyword evidence="4" id="KW-0271">Exosome</keyword>
<dbReference type="SUPFAM" id="SSF55666">
    <property type="entry name" value="Ribonuclease PH domain 2-like"/>
    <property type="match status" value="1"/>
</dbReference>
<gene>
    <name evidence="6" type="ORF">YQE_11526</name>
</gene>
<dbReference type="PANTHER" id="PTHR11953:SF1">
    <property type="entry name" value="EXOSOME COMPLEX COMPONENT RRP46"/>
    <property type="match status" value="1"/>
</dbReference>
<dbReference type="InterPro" id="IPR050080">
    <property type="entry name" value="RNase_PH"/>
</dbReference>
<dbReference type="GO" id="GO:0005730">
    <property type="term" value="C:nucleolus"/>
    <property type="evidence" value="ECO:0007669"/>
    <property type="project" value="TreeGrafter"/>
</dbReference>
<sequence>MKYTYAGCLVSGESVIMASIYGPVEATFNKIVIDKASVDCYYRPKAGVPGVQDRLRESVIRNICEIAVAISLYPRTAVLVNVQEMQNRGQLISCAINAVSLACLDSGIDMKFVFGAVSCFLSNNGELSCIPSINEDTVKAMLVFVFNNTTGGIIASHTEGCFSIEQYKIALEMCRKESRNVFKFIKTSLLAADKL</sequence>
<dbReference type="InterPro" id="IPR020568">
    <property type="entry name" value="Ribosomal_Su5_D2-typ_SF"/>
</dbReference>
<dbReference type="PANTHER" id="PTHR11953">
    <property type="entry name" value="EXOSOME COMPLEX COMPONENT"/>
    <property type="match status" value="1"/>
</dbReference>
<accession>N6TZV0</accession>
<reference evidence="6" key="1">
    <citation type="journal article" date="2013" name="Genome Biol.">
        <title>Draft genome of the mountain pine beetle, Dendroctonus ponderosae Hopkins, a major forest pest.</title>
        <authorList>
            <person name="Keeling C.I."/>
            <person name="Yuen M.M."/>
            <person name="Liao N.Y."/>
            <person name="Docking T.R."/>
            <person name="Chan S.K."/>
            <person name="Taylor G.A."/>
            <person name="Palmquist D.L."/>
            <person name="Jackman S.D."/>
            <person name="Nguyen A."/>
            <person name="Li M."/>
            <person name="Henderson H."/>
            <person name="Janes J.K."/>
            <person name="Zhao Y."/>
            <person name="Pandoh P."/>
            <person name="Moore R."/>
            <person name="Sperling F.A."/>
            <person name="Huber D.P."/>
            <person name="Birol I."/>
            <person name="Jones S.J."/>
            <person name="Bohlmann J."/>
        </authorList>
    </citation>
    <scope>NUCLEOTIDE SEQUENCE</scope>
</reference>
<organism evidence="6">
    <name type="scientific">Dendroctonus ponderosae</name>
    <name type="common">Mountain pine beetle</name>
    <dbReference type="NCBI Taxonomy" id="77166"/>
    <lineage>
        <taxon>Eukaryota</taxon>
        <taxon>Metazoa</taxon>
        <taxon>Ecdysozoa</taxon>
        <taxon>Arthropoda</taxon>
        <taxon>Hexapoda</taxon>
        <taxon>Insecta</taxon>
        <taxon>Pterygota</taxon>
        <taxon>Neoptera</taxon>
        <taxon>Endopterygota</taxon>
        <taxon>Coleoptera</taxon>
        <taxon>Polyphaga</taxon>
        <taxon>Cucujiformia</taxon>
        <taxon>Curculionidae</taxon>
        <taxon>Scolytinae</taxon>
        <taxon>Dendroctonus</taxon>
    </lineage>
</organism>
<dbReference type="GO" id="GO:0071028">
    <property type="term" value="P:nuclear mRNA surveillance"/>
    <property type="evidence" value="ECO:0007669"/>
    <property type="project" value="TreeGrafter"/>
</dbReference>
<evidence type="ECO:0000256" key="1">
    <source>
        <dbReference type="ARBA" id="ARBA00004123"/>
    </source>
</evidence>
<dbReference type="HOGENOM" id="CLU_063514_2_3_1"/>
<evidence type="ECO:0000313" key="6">
    <source>
        <dbReference type="EMBL" id="ENN71792.1"/>
    </source>
</evidence>
<dbReference type="InterPro" id="IPR036345">
    <property type="entry name" value="ExoRNase_PH_dom2_sf"/>
</dbReference>
<evidence type="ECO:0000256" key="5">
    <source>
        <dbReference type="ARBA" id="ARBA00023242"/>
    </source>
</evidence>
<dbReference type="GO" id="GO:0034475">
    <property type="term" value="P:U4 snRNA 3'-end processing"/>
    <property type="evidence" value="ECO:0007669"/>
    <property type="project" value="TreeGrafter"/>
</dbReference>
<dbReference type="CDD" id="cd11372">
    <property type="entry name" value="RNase_PH_RRP46"/>
    <property type="match status" value="1"/>
</dbReference>
<evidence type="ECO:0000256" key="4">
    <source>
        <dbReference type="ARBA" id="ARBA00022835"/>
    </source>
</evidence>
<dbReference type="GO" id="GO:0000177">
    <property type="term" value="C:cytoplasmic exosome (RNase complex)"/>
    <property type="evidence" value="ECO:0007669"/>
    <property type="project" value="TreeGrafter"/>
</dbReference>
<evidence type="ECO:0000256" key="3">
    <source>
        <dbReference type="ARBA" id="ARBA00022552"/>
    </source>
</evidence>
<proteinExistence type="inferred from homology"/>
<dbReference type="OMA" id="CIINEQG"/>
<dbReference type="GO" id="GO:0071051">
    <property type="term" value="P:poly(A)-dependent snoRNA 3'-end processing"/>
    <property type="evidence" value="ECO:0007669"/>
    <property type="project" value="TreeGrafter"/>
</dbReference>
<dbReference type="EMBL" id="KB741253">
    <property type="protein sequence ID" value="ENN71792.1"/>
    <property type="molecule type" value="Genomic_DNA"/>
</dbReference>
<dbReference type="SUPFAM" id="SSF54211">
    <property type="entry name" value="Ribosomal protein S5 domain 2-like"/>
    <property type="match status" value="1"/>
</dbReference>
<dbReference type="OrthoDB" id="27298at2759"/>
<dbReference type="GO" id="GO:0006364">
    <property type="term" value="P:rRNA processing"/>
    <property type="evidence" value="ECO:0007669"/>
    <property type="project" value="UniProtKB-KW"/>
</dbReference>
<comment type="similarity">
    <text evidence="2">Belongs to the RNase PH family.</text>
</comment>
<dbReference type="InterPro" id="IPR027408">
    <property type="entry name" value="PNPase/RNase_PH_dom_sf"/>
</dbReference>
<dbReference type="Pfam" id="PF01138">
    <property type="entry name" value="RNase_PH"/>
    <property type="match status" value="1"/>
</dbReference>
<dbReference type="GO" id="GO:0016075">
    <property type="term" value="P:rRNA catabolic process"/>
    <property type="evidence" value="ECO:0007669"/>
    <property type="project" value="TreeGrafter"/>
</dbReference>
<dbReference type="GO" id="GO:0000176">
    <property type="term" value="C:nuclear exosome (RNase complex)"/>
    <property type="evidence" value="ECO:0007669"/>
    <property type="project" value="TreeGrafter"/>
</dbReference>
<keyword evidence="5" id="KW-0539">Nucleus</keyword>
<dbReference type="InterPro" id="IPR001247">
    <property type="entry name" value="ExoRNase_PH_dom1"/>
</dbReference>